<dbReference type="InterPro" id="IPR001199">
    <property type="entry name" value="Cyt_B5-like_heme/steroid-bd"/>
</dbReference>
<comment type="caution">
    <text evidence="8">The sequence shown here is derived from an EMBL/GenBank/DDBJ whole genome shotgun (WGS) entry which is preliminary data.</text>
</comment>
<reference evidence="8" key="1">
    <citation type="submission" date="2023-10" db="EMBL/GenBank/DDBJ databases">
        <authorList>
            <person name="Chen Y."/>
            <person name="Shah S."/>
            <person name="Dougan E. K."/>
            <person name="Thang M."/>
            <person name="Chan C."/>
        </authorList>
    </citation>
    <scope>NUCLEOTIDE SEQUENCE [LARGE SCALE GENOMIC DNA]</scope>
</reference>
<feature type="transmembrane region" description="Helical" evidence="5">
    <location>
        <begin position="343"/>
        <end position="364"/>
    </location>
</feature>
<dbReference type="Gene3D" id="3.10.120.10">
    <property type="entry name" value="Cytochrome b5-like heme/steroid binding domain"/>
    <property type="match status" value="1"/>
</dbReference>
<name>A0ABN9T4J3_9DINO</name>
<accession>A0ABN9T4J3</accession>
<evidence type="ECO:0000256" key="4">
    <source>
        <dbReference type="ARBA" id="ARBA00038168"/>
    </source>
</evidence>
<comment type="similarity">
    <text evidence="4 5">Belongs to the cytochrome b5 family.</text>
</comment>
<feature type="transmembrane region" description="Helical" evidence="5">
    <location>
        <begin position="310"/>
        <end position="331"/>
    </location>
</feature>
<evidence type="ECO:0000313" key="8">
    <source>
        <dbReference type="EMBL" id="CAK0839935.1"/>
    </source>
</evidence>
<dbReference type="PROSITE" id="PS50255">
    <property type="entry name" value="CYTOCHROME_B5_2"/>
    <property type="match status" value="1"/>
</dbReference>
<dbReference type="PANTHER" id="PTHR19359">
    <property type="entry name" value="CYTOCHROME B5"/>
    <property type="match status" value="1"/>
</dbReference>
<evidence type="ECO:0000256" key="5">
    <source>
        <dbReference type="RuleBase" id="RU362121"/>
    </source>
</evidence>
<feature type="domain" description="Cytochrome b5 heme-binding" evidence="7">
    <location>
        <begin position="175"/>
        <end position="260"/>
    </location>
</feature>
<evidence type="ECO:0000256" key="2">
    <source>
        <dbReference type="ARBA" id="ARBA00022723"/>
    </source>
</evidence>
<keyword evidence="3 5" id="KW-0408">Iron</keyword>
<evidence type="ECO:0000256" key="3">
    <source>
        <dbReference type="ARBA" id="ARBA00023004"/>
    </source>
</evidence>
<dbReference type="Pfam" id="PF00173">
    <property type="entry name" value="Cyt-b5"/>
    <property type="match status" value="1"/>
</dbReference>
<dbReference type="Proteomes" id="UP001189429">
    <property type="component" value="Unassembled WGS sequence"/>
</dbReference>
<dbReference type="InterPro" id="IPR036400">
    <property type="entry name" value="Cyt_B5-like_heme/steroid_sf"/>
</dbReference>
<keyword evidence="5" id="KW-1133">Transmembrane helix</keyword>
<dbReference type="PANTHER" id="PTHR19359:SF25">
    <property type="entry name" value="CYTOCHROME B5 HEME-BINDING DOMAIN-CONTAINING PROTEIN"/>
    <property type="match status" value="1"/>
</dbReference>
<keyword evidence="2 5" id="KW-0479">Metal-binding</keyword>
<feature type="non-terminal residue" evidence="8">
    <location>
        <position position="1"/>
    </location>
</feature>
<keyword evidence="1 5" id="KW-0349">Heme</keyword>
<evidence type="ECO:0000256" key="1">
    <source>
        <dbReference type="ARBA" id="ARBA00022617"/>
    </source>
</evidence>
<evidence type="ECO:0000259" key="7">
    <source>
        <dbReference type="PROSITE" id="PS50255"/>
    </source>
</evidence>
<comment type="caution">
    <text evidence="5">Lacks conserved residue(s) required for the propagation of feature annotation.</text>
</comment>
<gene>
    <name evidence="8" type="ORF">PCOR1329_LOCUS35489</name>
</gene>
<organism evidence="8 9">
    <name type="scientific">Prorocentrum cordatum</name>
    <dbReference type="NCBI Taxonomy" id="2364126"/>
    <lineage>
        <taxon>Eukaryota</taxon>
        <taxon>Sar</taxon>
        <taxon>Alveolata</taxon>
        <taxon>Dinophyceae</taxon>
        <taxon>Prorocentrales</taxon>
        <taxon>Prorocentraceae</taxon>
        <taxon>Prorocentrum</taxon>
    </lineage>
</organism>
<feature type="region of interest" description="Disordered" evidence="6">
    <location>
        <begin position="122"/>
        <end position="166"/>
    </location>
</feature>
<dbReference type="EMBL" id="CAUYUJ010014335">
    <property type="protein sequence ID" value="CAK0839935.1"/>
    <property type="molecule type" value="Genomic_DNA"/>
</dbReference>
<keyword evidence="5" id="KW-0812">Transmembrane</keyword>
<proteinExistence type="inferred from homology"/>
<protein>
    <recommendedName>
        <fullName evidence="7">Cytochrome b5 heme-binding domain-containing protein</fullName>
    </recommendedName>
</protein>
<dbReference type="InterPro" id="IPR018506">
    <property type="entry name" value="Cyt_B5_heme-BS"/>
</dbReference>
<dbReference type="SUPFAM" id="SSF55856">
    <property type="entry name" value="Cytochrome b5-like heme/steroid binding domain"/>
    <property type="match status" value="1"/>
</dbReference>
<feature type="compositionally biased region" description="Basic residues" evidence="6">
    <location>
        <begin position="140"/>
        <end position="156"/>
    </location>
</feature>
<dbReference type="PROSITE" id="PS00191">
    <property type="entry name" value="CYTOCHROME_B5_1"/>
    <property type="match status" value="1"/>
</dbReference>
<sequence length="378" mass="42438">AGAAFALVLWLHSCTGIAMFGLVFELPVLLMNHREFATFADKPPAWFQDQRRVEDFWNRLDVLFKVGRYGPTAVYIYSICFWWSDLEQLNDQEQRSVPWDGHLLQRPELGHARYALELVAHQGRTSSPPSPRTPMLWRRQPSKRKRRRRSSRRLGKSQHNPHAATCVNVAMSSALTPIDEDDFKASMGPDNPQGKVFLEIDSIAYEVSEFLAKHPGGSAVLVDYSGRDASEAFHQARHSMNAKIQMQKSGGEEAQKAYRIYEHPEAMGRVWSEGFRMTLAFVPAAVLLPRTILGDFAEAANSPKATLGEMLAPGLVLSMWAGWFFLMVLFATLQLQIRLTRGVLKIGGGLGMMLCGFALARLPLPAGACRRQPRRAWS</sequence>
<keyword evidence="9" id="KW-1185">Reference proteome</keyword>
<keyword evidence="5" id="KW-0472">Membrane</keyword>
<evidence type="ECO:0000313" key="9">
    <source>
        <dbReference type="Proteomes" id="UP001189429"/>
    </source>
</evidence>
<dbReference type="InterPro" id="IPR050668">
    <property type="entry name" value="Cytochrome_b5"/>
</dbReference>
<evidence type="ECO:0000256" key="6">
    <source>
        <dbReference type="SAM" id="MobiDB-lite"/>
    </source>
</evidence>